<keyword evidence="6" id="KW-0573">Peptidoglycan synthesis</keyword>
<evidence type="ECO:0000313" key="7">
    <source>
        <dbReference type="EMBL" id="AKQ04003.1"/>
    </source>
</evidence>
<evidence type="ECO:0000256" key="3">
    <source>
        <dbReference type="ARBA" id="ARBA00022960"/>
    </source>
</evidence>
<dbReference type="EMBL" id="KT007026">
    <property type="protein sequence ID" value="AKQ04003.1"/>
    <property type="molecule type" value="Genomic_DNA"/>
</dbReference>
<dbReference type="PANTHER" id="PTHR30474">
    <property type="entry name" value="CELL CYCLE PROTEIN"/>
    <property type="match status" value="1"/>
</dbReference>
<accession>A0A0H4T7Z9</accession>
<feature type="transmembrane region" description="Helical" evidence="6">
    <location>
        <begin position="12"/>
        <end position="35"/>
    </location>
</feature>
<dbReference type="AlphaFoldDB" id="A0A0H4T7Z9"/>
<dbReference type="UniPathway" id="UPA00219"/>
<feature type="transmembrane region" description="Helical" evidence="6">
    <location>
        <begin position="300"/>
        <end position="321"/>
    </location>
</feature>
<comment type="catalytic activity">
    <reaction evidence="6">
        <text>[GlcNAc-(1-&gt;4)-Mur2Ac(oyl-L-Ala-gamma-D-Glu-L-Lys-D-Ala-D-Ala)](n)-di-trans,octa-cis-undecaprenyl diphosphate + beta-D-GlcNAc-(1-&gt;4)-Mur2Ac(oyl-L-Ala-gamma-D-Glu-L-Lys-D-Ala-D-Ala)-di-trans,octa-cis-undecaprenyl diphosphate = [GlcNAc-(1-&gt;4)-Mur2Ac(oyl-L-Ala-gamma-D-Glu-L-Lys-D-Ala-D-Ala)](n+1)-di-trans,octa-cis-undecaprenyl diphosphate + di-trans,octa-cis-undecaprenyl diphosphate + H(+)</text>
        <dbReference type="Rhea" id="RHEA:23708"/>
        <dbReference type="Rhea" id="RHEA-COMP:9602"/>
        <dbReference type="Rhea" id="RHEA-COMP:9603"/>
        <dbReference type="ChEBI" id="CHEBI:15378"/>
        <dbReference type="ChEBI" id="CHEBI:58405"/>
        <dbReference type="ChEBI" id="CHEBI:60033"/>
        <dbReference type="ChEBI" id="CHEBI:78435"/>
        <dbReference type="EC" id="2.4.99.28"/>
    </reaction>
</comment>
<dbReference type="GO" id="GO:0005886">
    <property type="term" value="C:plasma membrane"/>
    <property type="evidence" value="ECO:0007669"/>
    <property type="project" value="UniProtKB-SubCell"/>
</dbReference>
<evidence type="ECO:0000256" key="2">
    <source>
        <dbReference type="ARBA" id="ARBA00022692"/>
    </source>
</evidence>
<keyword evidence="6" id="KW-0328">Glycosyltransferase</keyword>
<dbReference type="GO" id="GO:0009252">
    <property type="term" value="P:peptidoglycan biosynthetic process"/>
    <property type="evidence" value="ECO:0007669"/>
    <property type="project" value="UniProtKB-UniRule"/>
</dbReference>
<evidence type="ECO:0000256" key="6">
    <source>
        <dbReference type="HAMAP-Rule" id="MF_02079"/>
    </source>
</evidence>
<keyword evidence="6" id="KW-1003">Cell membrane</keyword>
<feature type="transmembrane region" description="Helical" evidence="6">
    <location>
        <begin position="72"/>
        <end position="91"/>
    </location>
</feature>
<dbReference type="EC" id="2.4.99.28" evidence="6"/>
<feature type="transmembrane region" description="Helical" evidence="6">
    <location>
        <begin position="180"/>
        <end position="198"/>
    </location>
</feature>
<reference evidence="7" key="1">
    <citation type="journal article" date="2015" name="ISME J.">
        <title>Aquifer environment selects for microbial species cohorts in sediment and groundwater.</title>
        <authorList>
            <person name="Hug L.A."/>
            <person name="Thomas B.C."/>
            <person name="Brown C.T."/>
            <person name="Frischkorn K.R."/>
            <person name="Williams K.H."/>
            <person name="Tringe S.G."/>
            <person name="Banfield J.F."/>
        </authorList>
    </citation>
    <scope>NUCLEOTIDE SEQUENCE</scope>
</reference>
<dbReference type="HAMAP" id="MF_02079">
    <property type="entry name" value="PGT_RodA"/>
    <property type="match status" value="1"/>
</dbReference>
<comment type="subcellular location">
    <subcellularLocation>
        <location evidence="6">Cell inner membrane</location>
        <topology evidence="6">Multi-pass membrane protein</topology>
    </subcellularLocation>
    <subcellularLocation>
        <location evidence="1">Membrane</location>
        <topology evidence="1">Multi-pass membrane protein</topology>
    </subcellularLocation>
</comment>
<evidence type="ECO:0000256" key="1">
    <source>
        <dbReference type="ARBA" id="ARBA00004141"/>
    </source>
</evidence>
<name>A0A0H4T7Z9_9GAMM</name>
<evidence type="ECO:0000256" key="4">
    <source>
        <dbReference type="ARBA" id="ARBA00022989"/>
    </source>
</evidence>
<feature type="transmembrane region" description="Helical" evidence="6">
    <location>
        <begin position="333"/>
        <end position="354"/>
    </location>
</feature>
<dbReference type="GO" id="GO:0032153">
    <property type="term" value="C:cell division site"/>
    <property type="evidence" value="ECO:0007669"/>
    <property type="project" value="TreeGrafter"/>
</dbReference>
<feature type="transmembrane region" description="Helical" evidence="6">
    <location>
        <begin position="133"/>
        <end position="150"/>
    </location>
</feature>
<comment type="similarity">
    <text evidence="6">Belongs to the SEDS family. MrdB/RodA subfamily.</text>
</comment>
<evidence type="ECO:0000256" key="5">
    <source>
        <dbReference type="ARBA" id="ARBA00023136"/>
    </source>
</evidence>
<dbReference type="GO" id="GO:0008360">
    <property type="term" value="P:regulation of cell shape"/>
    <property type="evidence" value="ECO:0007669"/>
    <property type="project" value="UniProtKB-KW"/>
</dbReference>
<protein>
    <recommendedName>
        <fullName evidence="6">Peptidoglycan glycosyltransferase MrdB</fullName>
        <shortName evidence="6">PGT</shortName>
        <ecNumber evidence="6">2.4.99.28</ecNumber>
    </recommendedName>
    <alternativeName>
        <fullName evidence="6">Cell elongation protein RodA</fullName>
    </alternativeName>
    <alternativeName>
        <fullName evidence="6">Cell wall polymerase</fullName>
    </alternativeName>
    <alternativeName>
        <fullName evidence="6">Peptidoglycan polymerase</fullName>
        <shortName evidence="6">PG polymerase</shortName>
    </alternativeName>
</protein>
<dbReference type="PANTHER" id="PTHR30474:SF1">
    <property type="entry name" value="PEPTIDOGLYCAN GLYCOSYLTRANSFERASE MRDB"/>
    <property type="match status" value="1"/>
</dbReference>
<feature type="transmembrane region" description="Helical" evidence="6">
    <location>
        <begin position="156"/>
        <end position="173"/>
    </location>
</feature>
<keyword evidence="6" id="KW-0808">Transferase</keyword>
<sequence length="363" mass="39724">MEQKSLAQRLHIDIPLLFGLVLLCGMGLIILYSAGGQDIDIVIRQGVRMFLAIMLMFAVAQLTPTQMERWSLWVYLGGVILLIVVLYIGHISKGAQRWIDIGLVRFQPSEIMKLAVPMAVAWFLASSNLPVKIGRVVIACVMIMVPVVLIAKQPDLGTALLVAIAGLSILFIAGISWRLITALFILGATAAPLLWHFMHDYQKRRLLMFLDPEQDPLGSGYHIIQSQIAIGSGGIYGKGWLNGTQSHLEFLPERSTDFIFAVYSEEFGLMGAILLISIYLFVISRGLTIAVSAQQTYGKLLAAGIILTFSVYVFVNIGMAIGQLPVVGVPLPLISQGGTSIVTLMLAFGILMSINTHRRMLSE</sequence>
<dbReference type="InterPro" id="IPR001182">
    <property type="entry name" value="FtsW/RodA"/>
</dbReference>
<keyword evidence="6" id="KW-0997">Cell inner membrane</keyword>
<comment type="function">
    <text evidence="6">Peptidoglycan polymerase that is essential for cell wall elongation.</text>
</comment>
<feature type="transmembrane region" description="Helical" evidence="6">
    <location>
        <begin position="41"/>
        <end position="60"/>
    </location>
</feature>
<proteinExistence type="inferred from homology"/>
<dbReference type="NCBIfam" id="TIGR02210">
    <property type="entry name" value="rodA_shape"/>
    <property type="match status" value="1"/>
</dbReference>
<dbReference type="GO" id="GO:0015648">
    <property type="term" value="F:lipid-linked peptidoglycan transporter activity"/>
    <property type="evidence" value="ECO:0007669"/>
    <property type="project" value="TreeGrafter"/>
</dbReference>
<dbReference type="GO" id="GO:0008955">
    <property type="term" value="F:peptidoglycan glycosyltransferase activity"/>
    <property type="evidence" value="ECO:0007669"/>
    <property type="project" value="UniProtKB-UniRule"/>
</dbReference>
<keyword evidence="6" id="KW-0961">Cell wall biogenesis/degradation</keyword>
<keyword evidence="5 6" id="KW-0472">Membrane</keyword>
<keyword evidence="3 6" id="KW-0133">Cell shape</keyword>
<dbReference type="Pfam" id="PF01098">
    <property type="entry name" value="FTSW_RODA_SPOVE"/>
    <property type="match status" value="1"/>
</dbReference>
<organism evidence="7">
    <name type="scientific">uncultured gamma proteobacterium Rifle_16ft_4_minimus_39789</name>
    <dbReference type="NCBI Taxonomy" id="1665200"/>
    <lineage>
        <taxon>Bacteria</taxon>
        <taxon>Pseudomonadati</taxon>
        <taxon>Pseudomonadota</taxon>
        <taxon>Gammaproteobacteria</taxon>
        <taxon>environmental samples</taxon>
    </lineage>
</organism>
<keyword evidence="2 6" id="KW-0812">Transmembrane</keyword>
<keyword evidence="4 6" id="KW-1133">Transmembrane helix</keyword>
<dbReference type="GO" id="GO:0071555">
    <property type="term" value="P:cell wall organization"/>
    <property type="evidence" value="ECO:0007669"/>
    <property type="project" value="UniProtKB-KW"/>
</dbReference>
<dbReference type="GO" id="GO:0051301">
    <property type="term" value="P:cell division"/>
    <property type="evidence" value="ECO:0007669"/>
    <property type="project" value="InterPro"/>
</dbReference>
<gene>
    <name evidence="6" type="primary">mrdB</name>
    <name evidence="6" type="synonym">rodA</name>
</gene>
<feature type="transmembrane region" description="Helical" evidence="6">
    <location>
        <begin position="267"/>
        <end position="288"/>
    </location>
</feature>
<comment type="pathway">
    <text evidence="6">Cell wall biogenesis; peptidoglycan biosynthesis.</text>
</comment>
<dbReference type="InterPro" id="IPR011923">
    <property type="entry name" value="RodA/MrdB"/>
</dbReference>